<dbReference type="EMBL" id="WHLY01000004">
    <property type="protein sequence ID" value="MPR37304.1"/>
    <property type="molecule type" value="Genomic_DNA"/>
</dbReference>
<dbReference type="Proteomes" id="UP000479293">
    <property type="component" value="Unassembled WGS sequence"/>
</dbReference>
<proteinExistence type="predicted"/>
<protein>
    <recommendedName>
        <fullName evidence="3">Lipoprotein</fullName>
    </recommendedName>
</protein>
<evidence type="ECO:0000313" key="1">
    <source>
        <dbReference type="EMBL" id="MPR37304.1"/>
    </source>
</evidence>
<evidence type="ECO:0008006" key="3">
    <source>
        <dbReference type="Google" id="ProtNLM"/>
    </source>
</evidence>
<comment type="caution">
    <text evidence="1">The sequence shown here is derived from an EMBL/GenBank/DDBJ whole genome shotgun (WGS) entry which is preliminary data.</text>
</comment>
<sequence>MKNLLIILALLLVGCNDSTNQMEPMEPEFTEPPEGLSFISAEYDGERFDFIENQNGVKSLGISFTNRSSDTVAAKLGTAVIGLGETLGDSLTKTQWTIMLHFTRQEWLLNQGNSTKLLKSGPYDFLFQDKSYHLTSSRGAVIEIVKWADDGSGLGNSTLTEQDSKTRSFTISKVYYDTLTNSQLLYPLIWIEGSFDGWMSGDKKIKGKFRIKTQPNL</sequence>
<dbReference type="PROSITE" id="PS51257">
    <property type="entry name" value="PROKAR_LIPOPROTEIN"/>
    <property type="match status" value="1"/>
</dbReference>
<name>A0A7C9FC16_9BACT</name>
<dbReference type="AlphaFoldDB" id="A0A7C9FC16"/>
<evidence type="ECO:0000313" key="2">
    <source>
        <dbReference type="Proteomes" id="UP000479293"/>
    </source>
</evidence>
<dbReference type="RefSeq" id="WP_152766687.1">
    <property type="nucleotide sequence ID" value="NZ_WHLY01000004.1"/>
</dbReference>
<reference evidence="1 2" key="1">
    <citation type="submission" date="2019-10" db="EMBL/GenBank/DDBJ databases">
        <title>Draft Genome Sequence of Cytophagaceae sp. SJW1-29.</title>
        <authorList>
            <person name="Choi A."/>
        </authorList>
    </citation>
    <scope>NUCLEOTIDE SEQUENCE [LARGE SCALE GENOMIC DNA]</scope>
    <source>
        <strain evidence="1 2">SJW1-29</strain>
    </source>
</reference>
<gene>
    <name evidence="1" type="ORF">GBK04_29245</name>
</gene>
<accession>A0A7C9FC16</accession>
<organism evidence="1 2">
    <name type="scientific">Salmonirosea aquatica</name>
    <dbReference type="NCBI Taxonomy" id="2654236"/>
    <lineage>
        <taxon>Bacteria</taxon>
        <taxon>Pseudomonadati</taxon>
        <taxon>Bacteroidota</taxon>
        <taxon>Cytophagia</taxon>
        <taxon>Cytophagales</taxon>
        <taxon>Spirosomataceae</taxon>
        <taxon>Salmonirosea</taxon>
    </lineage>
</organism>
<keyword evidence="2" id="KW-1185">Reference proteome</keyword>